<accession>A0A5B2XPD1</accession>
<reference evidence="3 4" key="1">
    <citation type="submission" date="2019-09" db="EMBL/GenBank/DDBJ databases">
        <title>Goodfellowia gen. nov., a new genus of the Pseudonocardineae related to Actinoalloteichus, containing Goodfellowia coeruleoviolacea gen. nov., comb. nov. gen. nov., comb. nov.</title>
        <authorList>
            <person name="Labeda D."/>
        </authorList>
    </citation>
    <scope>NUCLEOTIDE SEQUENCE [LARGE SCALE GENOMIC DNA]</scope>
    <source>
        <strain evidence="3 4">AN110305</strain>
    </source>
</reference>
<dbReference type="AlphaFoldDB" id="A0A5B2XPD1"/>
<dbReference type="Proteomes" id="UP000323454">
    <property type="component" value="Unassembled WGS sequence"/>
</dbReference>
<dbReference type="Pfam" id="PF00550">
    <property type="entry name" value="PP-binding"/>
    <property type="match status" value="1"/>
</dbReference>
<dbReference type="OrthoDB" id="6637748at2"/>
<dbReference type="PROSITE" id="PS50075">
    <property type="entry name" value="CARRIER"/>
    <property type="match status" value="1"/>
</dbReference>
<dbReference type="InterPro" id="IPR036736">
    <property type="entry name" value="ACP-like_sf"/>
</dbReference>
<evidence type="ECO:0000259" key="2">
    <source>
        <dbReference type="PROSITE" id="PS50075"/>
    </source>
</evidence>
<dbReference type="Gene3D" id="1.10.1200.10">
    <property type="entry name" value="ACP-like"/>
    <property type="match status" value="1"/>
</dbReference>
<reference evidence="3 4" key="2">
    <citation type="submission" date="2019-09" db="EMBL/GenBank/DDBJ databases">
        <authorList>
            <person name="Jin C."/>
        </authorList>
    </citation>
    <scope>NUCLEOTIDE SEQUENCE [LARGE SCALE GENOMIC DNA]</scope>
    <source>
        <strain evidence="3 4">AN110305</strain>
    </source>
</reference>
<evidence type="ECO:0000313" key="3">
    <source>
        <dbReference type="EMBL" id="KAA2265778.1"/>
    </source>
</evidence>
<organism evidence="3 4">
    <name type="scientific">Solihabitans fulvus</name>
    <dbReference type="NCBI Taxonomy" id="1892852"/>
    <lineage>
        <taxon>Bacteria</taxon>
        <taxon>Bacillati</taxon>
        <taxon>Actinomycetota</taxon>
        <taxon>Actinomycetes</taxon>
        <taxon>Pseudonocardiales</taxon>
        <taxon>Pseudonocardiaceae</taxon>
        <taxon>Solihabitans</taxon>
    </lineage>
</organism>
<gene>
    <name evidence="3" type="ORF">F0L68_04250</name>
</gene>
<protein>
    <submittedName>
        <fullName evidence="3">Acyl carrier protein</fullName>
    </submittedName>
</protein>
<name>A0A5B2XPD1_9PSEU</name>
<dbReference type="EMBL" id="VUOB01000005">
    <property type="protein sequence ID" value="KAA2265778.1"/>
    <property type="molecule type" value="Genomic_DNA"/>
</dbReference>
<dbReference type="SUPFAM" id="SSF47336">
    <property type="entry name" value="ACP-like"/>
    <property type="match status" value="1"/>
</dbReference>
<evidence type="ECO:0000256" key="1">
    <source>
        <dbReference type="SAM" id="MobiDB-lite"/>
    </source>
</evidence>
<keyword evidence="4" id="KW-1185">Reference proteome</keyword>
<feature type="domain" description="Carrier" evidence="2">
    <location>
        <begin position="23"/>
        <end position="97"/>
    </location>
</feature>
<evidence type="ECO:0000313" key="4">
    <source>
        <dbReference type="Proteomes" id="UP000323454"/>
    </source>
</evidence>
<comment type="caution">
    <text evidence="3">The sequence shown here is derived from an EMBL/GenBank/DDBJ whole genome shotgun (WGS) entry which is preliminary data.</text>
</comment>
<proteinExistence type="predicted"/>
<feature type="region of interest" description="Disordered" evidence="1">
    <location>
        <begin position="1"/>
        <end position="25"/>
    </location>
</feature>
<sequence length="102" mass="10943">MHSSPFRSERKGSSMSTTGPDLLDKSSGVDRLFAVIKEVLGVVVQPDTHFLDLGGDSMDAVIIADMIVEEFGVGPELDSFFVSNTVRDLADSWWVALAAPAS</sequence>
<dbReference type="InterPro" id="IPR009081">
    <property type="entry name" value="PP-bd_ACP"/>
</dbReference>